<dbReference type="OrthoDB" id="2157530at2759"/>
<dbReference type="Pfam" id="PF26639">
    <property type="entry name" value="Het-6_barrel"/>
    <property type="match status" value="1"/>
</dbReference>
<accession>A0A6A6IQG6</accession>
<dbReference type="PANTHER" id="PTHR24148">
    <property type="entry name" value="ANKYRIN REPEAT DOMAIN-CONTAINING PROTEIN 39 HOMOLOG-RELATED"/>
    <property type="match status" value="1"/>
</dbReference>
<keyword evidence="3" id="KW-1185">Reference proteome</keyword>
<name>A0A6A6IQG6_9PLEO</name>
<dbReference type="PANTHER" id="PTHR24148:SF73">
    <property type="entry name" value="HET DOMAIN PROTEIN (AFU_ORTHOLOGUE AFUA_8G01020)"/>
    <property type="match status" value="1"/>
</dbReference>
<dbReference type="RefSeq" id="XP_033687799.1">
    <property type="nucleotide sequence ID" value="XM_033832772.1"/>
</dbReference>
<dbReference type="EMBL" id="ML987191">
    <property type="protein sequence ID" value="KAF2252795.1"/>
    <property type="molecule type" value="Genomic_DNA"/>
</dbReference>
<dbReference type="AlphaFoldDB" id="A0A6A6IQG6"/>
<organism evidence="2 3">
    <name type="scientific">Trematosphaeria pertusa</name>
    <dbReference type="NCBI Taxonomy" id="390896"/>
    <lineage>
        <taxon>Eukaryota</taxon>
        <taxon>Fungi</taxon>
        <taxon>Dikarya</taxon>
        <taxon>Ascomycota</taxon>
        <taxon>Pezizomycotina</taxon>
        <taxon>Dothideomycetes</taxon>
        <taxon>Pleosporomycetidae</taxon>
        <taxon>Pleosporales</taxon>
        <taxon>Massarineae</taxon>
        <taxon>Trematosphaeriaceae</taxon>
        <taxon>Trematosphaeria</taxon>
    </lineage>
</organism>
<feature type="domain" description="Heterokaryon incompatibility" evidence="1">
    <location>
        <begin position="175"/>
        <end position="367"/>
    </location>
</feature>
<dbReference type="Pfam" id="PF06985">
    <property type="entry name" value="HET"/>
    <property type="match status" value="1"/>
</dbReference>
<dbReference type="InterPro" id="IPR052895">
    <property type="entry name" value="HetReg/Transcr_Mod"/>
</dbReference>
<dbReference type="InterPro" id="IPR010730">
    <property type="entry name" value="HET"/>
</dbReference>
<gene>
    <name evidence="2" type="ORF">BU26DRAFT_560147</name>
</gene>
<evidence type="ECO:0000313" key="3">
    <source>
        <dbReference type="Proteomes" id="UP000800094"/>
    </source>
</evidence>
<proteinExistence type="predicted"/>
<dbReference type="GeneID" id="54586102"/>
<dbReference type="Proteomes" id="UP000800094">
    <property type="component" value="Unassembled WGS sequence"/>
</dbReference>
<reference evidence="2" key="1">
    <citation type="journal article" date="2020" name="Stud. Mycol.">
        <title>101 Dothideomycetes genomes: a test case for predicting lifestyles and emergence of pathogens.</title>
        <authorList>
            <person name="Haridas S."/>
            <person name="Albert R."/>
            <person name="Binder M."/>
            <person name="Bloem J."/>
            <person name="Labutti K."/>
            <person name="Salamov A."/>
            <person name="Andreopoulos B."/>
            <person name="Baker S."/>
            <person name="Barry K."/>
            <person name="Bills G."/>
            <person name="Bluhm B."/>
            <person name="Cannon C."/>
            <person name="Castanera R."/>
            <person name="Culley D."/>
            <person name="Daum C."/>
            <person name="Ezra D."/>
            <person name="Gonzalez J."/>
            <person name="Henrissat B."/>
            <person name="Kuo A."/>
            <person name="Liang C."/>
            <person name="Lipzen A."/>
            <person name="Lutzoni F."/>
            <person name="Magnuson J."/>
            <person name="Mondo S."/>
            <person name="Nolan M."/>
            <person name="Ohm R."/>
            <person name="Pangilinan J."/>
            <person name="Park H.-J."/>
            <person name="Ramirez L."/>
            <person name="Alfaro M."/>
            <person name="Sun H."/>
            <person name="Tritt A."/>
            <person name="Yoshinaga Y."/>
            <person name="Zwiers L.-H."/>
            <person name="Turgeon B."/>
            <person name="Goodwin S."/>
            <person name="Spatafora J."/>
            <person name="Crous P."/>
            <person name="Grigoriev I."/>
        </authorList>
    </citation>
    <scope>NUCLEOTIDE SEQUENCE</scope>
    <source>
        <strain evidence="2">CBS 122368</strain>
    </source>
</reference>
<evidence type="ECO:0000313" key="2">
    <source>
        <dbReference type="EMBL" id="KAF2252795.1"/>
    </source>
</evidence>
<protein>
    <recommendedName>
        <fullName evidence="1">Heterokaryon incompatibility domain-containing protein</fullName>
    </recommendedName>
</protein>
<evidence type="ECO:0000259" key="1">
    <source>
        <dbReference type="Pfam" id="PF06985"/>
    </source>
</evidence>
<sequence>METSAGQSSPPSNPYRPLDRSRHEIRFLRILPSTCAPSSARSLSINDDPVRCQMEYHDFRKFTPAAKEKSTLATIASAFINSLDLIIKKMRAYYMSTPSDGPAYDHHEESPEAVGRERVNLLRREFTESKSHLQTLVPCYNWDEIQDEALWTEWMKTWLWADLPKEPNEAALSGYIALSYVWARQPATSYEHAQLLGLRKILEDISPRCAELMNKALPFINHLTSDQANETADIFLDGSPFKVGANLENALRALRELPEVRSGLLIWADAICINQGDIEERNVEVTRMYSIYKNSTRVAIWLSEVTEQHCKILEFMNFVGECMGHIEKKNKELASTWLAQFDFLEMVQMQAVLSALPYWYRTWIVQETSVAPNGSFLICGNRRFPWMNILQFVYYFNIGRREQFSNALIIPDLASSSPSLGHRFLRYNNHLMSLADAFAMIKSSSSFSDENAMSWWFPSLILRLASMTHCKDSRDRIYGLMNLFPGDLATAIKPDYSPSTSPAMVMAEFVIAHIKATSTLHMLLFVGDISPGVDAWPSWVPNLAIPWKDITLSWALRNGQLALPEVTGSMSLYHADGPEKVAKITIGAKSFGVPVITCQGAMIDVISETGAYAKPLLLQAIELKRPYSGLPLLEEWEEVLLDAFRIMLTDISKCSVETLASNLKDIFSSVMERARGPSLPKFQKPNKHRYGSDAGLENALAECFTAIGWQPNPQRRDVTSVFEVPRTANANLEAVLQSGDFVERTEHDYFSSFYERAATVDYWGKDLGFFFGQHEAKPYMHPTEGPALMPLVDIHRKERGNIFTTASGYVGATIDRIQSGDELWILFGLPMPAVLRKVDGSRRLVGKVYVPGIMEGEAVEEFAKEGRQYEMVTIS</sequence>